<evidence type="ECO:0000256" key="5">
    <source>
        <dbReference type="ARBA" id="ARBA00023326"/>
    </source>
</evidence>
<dbReference type="RefSeq" id="WP_146514916.1">
    <property type="nucleotide sequence ID" value="NZ_SJPI01000001.1"/>
</dbReference>
<dbReference type="InterPro" id="IPR052025">
    <property type="entry name" value="Xyloglucanase_GH74"/>
</dbReference>
<organism evidence="7 8">
    <name type="scientific">Rubripirellula amarantea</name>
    <dbReference type="NCBI Taxonomy" id="2527999"/>
    <lineage>
        <taxon>Bacteria</taxon>
        <taxon>Pseudomonadati</taxon>
        <taxon>Planctomycetota</taxon>
        <taxon>Planctomycetia</taxon>
        <taxon>Pirellulales</taxon>
        <taxon>Pirellulaceae</taxon>
        <taxon>Rubripirellula</taxon>
    </lineage>
</organism>
<evidence type="ECO:0000256" key="2">
    <source>
        <dbReference type="ARBA" id="ARBA00022801"/>
    </source>
</evidence>
<keyword evidence="5" id="KW-0624">Polysaccharide degradation</keyword>
<dbReference type="InterPro" id="IPR015943">
    <property type="entry name" value="WD40/YVTN_repeat-like_dom_sf"/>
</dbReference>
<dbReference type="Pfam" id="PF02012">
    <property type="entry name" value="BNR"/>
    <property type="match status" value="1"/>
</dbReference>
<evidence type="ECO:0000256" key="3">
    <source>
        <dbReference type="ARBA" id="ARBA00023277"/>
    </source>
</evidence>
<accession>A0A5C5WXV6</accession>
<gene>
    <name evidence="7" type="ORF">Pla22_26150</name>
</gene>
<evidence type="ECO:0000313" key="8">
    <source>
        <dbReference type="Proteomes" id="UP000316598"/>
    </source>
</evidence>
<keyword evidence="4 7" id="KW-0326">Glycosidase</keyword>
<reference evidence="7 8" key="1">
    <citation type="submission" date="2019-02" db="EMBL/GenBank/DDBJ databases">
        <title>Deep-cultivation of Planctomycetes and their phenomic and genomic characterization uncovers novel biology.</title>
        <authorList>
            <person name="Wiegand S."/>
            <person name="Jogler M."/>
            <person name="Boedeker C."/>
            <person name="Pinto D."/>
            <person name="Vollmers J."/>
            <person name="Rivas-Marin E."/>
            <person name="Kohn T."/>
            <person name="Peeters S.H."/>
            <person name="Heuer A."/>
            <person name="Rast P."/>
            <person name="Oberbeckmann S."/>
            <person name="Bunk B."/>
            <person name="Jeske O."/>
            <person name="Meyerdierks A."/>
            <person name="Storesund J.E."/>
            <person name="Kallscheuer N."/>
            <person name="Luecker S."/>
            <person name="Lage O.M."/>
            <person name="Pohl T."/>
            <person name="Merkel B.J."/>
            <person name="Hornburger P."/>
            <person name="Mueller R.-W."/>
            <person name="Bruemmer F."/>
            <person name="Labrenz M."/>
            <person name="Spormann A.M."/>
            <person name="Op Den Camp H."/>
            <person name="Overmann J."/>
            <person name="Amann R."/>
            <person name="Jetten M.S.M."/>
            <person name="Mascher T."/>
            <person name="Medema M.H."/>
            <person name="Devos D.P."/>
            <person name="Kaster A.-K."/>
            <person name="Ovreas L."/>
            <person name="Rohde M."/>
            <person name="Galperin M.Y."/>
            <person name="Jogler C."/>
        </authorList>
    </citation>
    <scope>NUCLEOTIDE SEQUENCE [LARGE SCALE GENOMIC DNA]</scope>
    <source>
        <strain evidence="7 8">Pla22</strain>
    </source>
</reference>
<dbReference type="EC" id="3.2.1.-" evidence="7"/>
<keyword evidence="8" id="KW-1185">Reference proteome</keyword>
<comment type="caution">
    <text evidence="7">The sequence shown here is derived from an EMBL/GenBank/DDBJ whole genome shotgun (WGS) entry which is preliminary data.</text>
</comment>
<keyword evidence="3" id="KW-0119">Carbohydrate metabolism</keyword>
<dbReference type="PANTHER" id="PTHR43739:SF2">
    <property type="entry name" value="OLIGOXYLOGLUCAN-REDUCING END-SPECIFIC XYLOGLUCANASE-RELATED"/>
    <property type="match status" value="1"/>
</dbReference>
<comment type="similarity">
    <text evidence="6">Belongs to the glycosyl hydrolase 74 family.</text>
</comment>
<dbReference type="InterPro" id="IPR002860">
    <property type="entry name" value="BNR_rpt"/>
</dbReference>
<protein>
    <submittedName>
        <fullName evidence="7">Xyloglucanase</fullName>
        <ecNumber evidence="7">3.2.1.-</ecNumber>
    </submittedName>
</protein>
<evidence type="ECO:0000313" key="7">
    <source>
        <dbReference type="EMBL" id="TWT54961.1"/>
    </source>
</evidence>
<dbReference type="GO" id="GO:0016798">
    <property type="term" value="F:hydrolase activity, acting on glycosyl bonds"/>
    <property type="evidence" value="ECO:0007669"/>
    <property type="project" value="UniProtKB-KW"/>
</dbReference>
<keyword evidence="1" id="KW-0732">Signal</keyword>
<dbReference type="SUPFAM" id="SSF110296">
    <property type="entry name" value="Oligoxyloglucan reducing end-specific cellobiohydrolase"/>
    <property type="match status" value="2"/>
</dbReference>
<dbReference type="Gene3D" id="2.130.10.10">
    <property type="entry name" value="YVTN repeat-like/Quinoprotein amine dehydrogenase"/>
    <property type="match status" value="2"/>
</dbReference>
<name>A0A5C5WXV6_9BACT</name>
<dbReference type="PANTHER" id="PTHR43739">
    <property type="entry name" value="XYLOGLUCANASE (EUROFUNG)"/>
    <property type="match status" value="1"/>
</dbReference>
<keyword evidence="2 7" id="KW-0378">Hydrolase</keyword>
<dbReference type="CDD" id="cd15482">
    <property type="entry name" value="Sialidase_non-viral"/>
    <property type="match status" value="2"/>
</dbReference>
<dbReference type="GO" id="GO:0010411">
    <property type="term" value="P:xyloglucan metabolic process"/>
    <property type="evidence" value="ECO:0007669"/>
    <property type="project" value="TreeGrafter"/>
</dbReference>
<evidence type="ECO:0000256" key="1">
    <source>
        <dbReference type="ARBA" id="ARBA00022729"/>
    </source>
</evidence>
<dbReference type="EMBL" id="SJPI01000001">
    <property type="protein sequence ID" value="TWT54961.1"/>
    <property type="molecule type" value="Genomic_DNA"/>
</dbReference>
<evidence type="ECO:0000256" key="6">
    <source>
        <dbReference type="ARBA" id="ARBA00037986"/>
    </source>
</evidence>
<dbReference type="GO" id="GO:0000272">
    <property type="term" value="P:polysaccharide catabolic process"/>
    <property type="evidence" value="ECO:0007669"/>
    <property type="project" value="UniProtKB-KW"/>
</dbReference>
<dbReference type="AlphaFoldDB" id="A0A5C5WXV6"/>
<evidence type="ECO:0000256" key="4">
    <source>
        <dbReference type="ARBA" id="ARBA00023295"/>
    </source>
</evidence>
<proteinExistence type="inferred from homology"/>
<dbReference type="OrthoDB" id="290345at2"/>
<dbReference type="Proteomes" id="UP000316598">
    <property type="component" value="Unassembled WGS sequence"/>
</dbReference>
<sequence length="744" mass="79833">MSIEKVMRTLAVLLWGSLAAISIGSDSTSESGYVWKNVTIRGGGFVTGIITSPAEEGVMYARTDVGGAYRWNASDESWIPITDMFGVDDWHLTGIESLAVDPSNASRVYLAAGIYNNSYVPNGEILRSDDRGHTWDRTRMPFGMGGNEAGRGNGERLAVDPADGNVLFFGSRDAGLWKSIDAAKTWNKVDSFPSMAESDDAGVVAWGTTTQAVGIINVTFVPTKGEDETSTQTIYAAVSSLKPGWFRSDDGGETWSLVEGQPSGSRVATAALSSDRKLYVTYSNKPSPIGSDGGSVWRHDIDQGTWQEITPLVPGPENGDFGYGGISVSRANPSTVITTTLDRWGRDEVFFSQDAGETWISTSEKAVRDPSECPWLANDQGHMEIGHWMSDIEIDPFDDNKVCYVTGAGIIGSSNLTDAARNQATYWKPQVKGLEETVPLALLSPAEGADLISAVGDIGGFKHDSVDDLVSRSHRNPRFSNTTSLATAVSDPKLVVRAGHRNWGDNESATIAYSLDGGQSWQPAPSLPEPDVNQGHVAVSADGQVWVWSPEGGEGTVWRTADRGQNWTSASGLNGRLRPHADPVDSDVFYATDNSKGFVYVSVDKGKSFTRSASELPEATYWSTMVPVAGRRGYLIMGTKEGVFASTDAGASFDKVGELTEVVSLGQGKSASEGELPALFGVGKLDGVQGFYRSSDGGKSWIRINDDRHQFGEIRVVAGDPKRFGRVYIGTGGRGIIYGDIDAN</sequence>